<reference evidence="2" key="1">
    <citation type="journal article" date="2014" name="Int. J. Syst. Evol. Microbiol.">
        <title>Complete genome sequence of Corynebacterium casei LMG S-19264T (=DSM 44701T), isolated from a smear-ripened cheese.</title>
        <authorList>
            <consortium name="US DOE Joint Genome Institute (JGI-PGF)"/>
            <person name="Walter F."/>
            <person name="Albersmeier A."/>
            <person name="Kalinowski J."/>
            <person name="Ruckert C."/>
        </authorList>
    </citation>
    <scope>NUCLEOTIDE SEQUENCE</scope>
    <source>
        <strain evidence="2">CGMCC 4.7110</strain>
    </source>
</reference>
<evidence type="ECO:0000256" key="1">
    <source>
        <dbReference type="SAM" id="MobiDB-lite"/>
    </source>
</evidence>
<protein>
    <submittedName>
        <fullName evidence="2">Uncharacterized protein</fullName>
    </submittedName>
</protein>
<feature type="region of interest" description="Disordered" evidence="1">
    <location>
        <begin position="43"/>
        <end position="100"/>
    </location>
</feature>
<sequence length="100" mass="10760">MTKGATTIVEHHEKNHEIFGGRGRLWAAAGRWGLLAQFPAPPRRFLGGAGNCATSHDSPAAAHNPRHPYPDPQPRIKCAAPATNPAPPPPPHNLSHRHPL</sequence>
<keyword evidence="3" id="KW-1185">Reference proteome</keyword>
<reference evidence="2" key="2">
    <citation type="submission" date="2020-09" db="EMBL/GenBank/DDBJ databases">
        <authorList>
            <person name="Sun Q."/>
            <person name="Zhou Y."/>
        </authorList>
    </citation>
    <scope>NUCLEOTIDE SEQUENCE</scope>
    <source>
        <strain evidence="2">CGMCC 4.7110</strain>
    </source>
</reference>
<dbReference type="EMBL" id="BMML01000005">
    <property type="protein sequence ID" value="GGN04465.1"/>
    <property type="molecule type" value="Genomic_DNA"/>
</dbReference>
<dbReference type="AlphaFoldDB" id="A0A917XC22"/>
<name>A0A917XC22_9ACTN</name>
<organism evidence="2 3">
    <name type="scientific">Streptomyces fuscichromogenes</name>
    <dbReference type="NCBI Taxonomy" id="1324013"/>
    <lineage>
        <taxon>Bacteria</taxon>
        <taxon>Bacillati</taxon>
        <taxon>Actinomycetota</taxon>
        <taxon>Actinomycetes</taxon>
        <taxon>Kitasatosporales</taxon>
        <taxon>Streptomycetaceae</taxon>
        <taxon>Streptomyces</taxon>
    </lineage>
</organism>
<proteinExistence type="predicted"/>
<gene>
    <name evidence="2" type="ORF">GCM10011578_027690</name>
</gene>
<dbReference type="Proteomes" id="UP000653411">
    <property type="component" value="Unassembled WGS sequence"/>
</dbReference>
<comment type="caution">
    <text evidence="2">The sequence shown here is derived from an EMBL/GenBank/DDBJ whole genome shotgun (WGS) entry which is preliminary data.</text>
</comment>
<accession>A0A917XC22</accession>
<evidence type="ECO:0000313" key="2">
    <source>
        <dbReference type="EMBL" id="GGN04465.1"/>
    </source>
</evidence>
<evidence type="ECO:0000313" key="3">
    <source>
        <dbReference type="Proteomes" id="UP000653411"/>
    </source>
</evidence>